<evidence type="ECO:0000313" key="3">
    <source>
        <dbReference type="Proteomes" id="UP000017984"/>
    </source>
</evidence>
<accession>V6KEX7</accession>
<sequence>MADVPLLLLALIANMVVIPLLGWGIGALFGLPRPPSSPSS</sequence>
<organism evidence="2 3">
    <name type="scientific">Streptomyces roseochromogenus subsp. oscitans DS 12.976</name>
    <dbReference type="NCBI Taxonomy" id="1352936"/>
    <lineage>
        <taxon>Bacteria</taxon>
        <taxon>Bacillati</taxon>
        <taxon>Actinomycetota</taxon>
        <taxon>Actinomycetes</taxon>
        <taxon>Kitasatosporales</taxon>
        <taxon>Streptomycetaceae</taxon>
        <taxon>Streptomyces</taxon>
    </lineage>
</organism>
<keyword evidence="1" id="KW-0472">Membrane</keyword>
<dbReference type="Proteomes" id="UP000017984">
    <property type="component" value="Chromosome"/>
</dbReference>
<proteinExistence type="predicted"/>
<dbReference type="AlphaFoldDB" id="V6KEX7"/>
<dbReference type="RefSeq" id="WP_023547587.1">
    <property type="nucleotide sequence ID" value="NZ_CM002285.1"/>
</dbReference>
<feature type="transmembrane region" description="Helical" evidence="1">
    <location>
        <begin position="6"/>
        <end position="31"/>
    </location>
</feature>
<protein>
    <submittedName>
        <fullName evidence="2">Uncharacterized protein</fullName>
    </submittedName>
</protein>
<keyword evidence="1" id="KW-1133">Transmembrane helix</keyword>
<evidence type="ECO:0000256" key="1">
    <source>
        <dbReference type="SAM" id="Phobius"/>
    </source>
</evidence>
<gene>
    <name evidence="2" type="ORF">M878_18185</name>
</gene>
<dbReference type="PATRIC" id="fig|1352936.5.peg.3819"/>
<dbReference type="HOGENOM" id="CLU_3297369_0_0_11"/>
<comment type="caution">
    <text evidence="2">The sequence shown here is derived from an EMBL/GenBank/DDBJ whole genome shotgun (WGS) entry which is preliminary data.</text>
</comment>
<name>V6KEX7_STRRC</name>
<dbReference type="STRING" id="1352936.M878_18185"/>
<reference evidence="2 3" key="1">
    <citation type="journal article" date="2014" name="Genome Announc.">
        <title>Draft Genome Sequence of Streptomyces roseochromogenes subsp. oscitans DS 12.976, Producer of the Aminocoumarin Antibiotic Clorobiocin.</title>
        <authorList>
            <person name="Ruckert C."/>
            <person name="Kalinowski J."/>
            <person name="Heide L."/>
            <person name="Apel A.K."/>
        </authorList>
    </citation>
    <scope>NUCLEOTIDE SEQUENCE [LARGE SCALE GENOMIC DNA]</scope>
    <source>
        <strain evidence="2 3">DS 12.976</strain>
    </source>
</reference>
<keyword evidence="3" id="KW-1185">Reference proteome</keyword>
<dbReference type="EMBL" id="AWQX01000158">
    <property type="protein sequence ID" value="EST30647.1"/>
    <property type="molecule type" value="Genomic_DNA"/>
</dbReference>
<evidence type="ECO:0000313" key="2">
    <source>
        <dbReference type="EMBL" id="EST30647.1"/>
    </source>
</evidence>
<keyword evidence="1" id="KW-0812">Transmembrane</keyword>